<proteinExistence type="predicted"/>
<comment type="caution">
    <text evidence="1">The sequence shown here is derived from an EMBL/GenBank/DDBJ whole genome shotgun (WGS) entry which is preliminary data.</text>
</comment>
<sequence length="128" mass="14294">MHPNSLDSKPSFLTCSIETLLSKRRRLMYAGLQQFTPAVKLFKLGENYRMADYINIDCSVHSLPLESGQRLESRVTIRGESRVVIATSKVPHALYLPAHDMVVDADNMYIVSPIDSQDRNGATKSLGV</sequence>
<dbReference type="EMBL" id="NHYD01000407">
    <property type="protein sequence ID" value="PPQ94248.1"/>
    <property type="molecule type" value="Genomic_DNA"/>
</dbReference>
<protein>
    <submittedName>
        <fullName evidence="1">Uncharacterized protein</fullName>
    </submittedName>
</protein>
<dbReference type="AlphaFoldDB" id="A0A409XU37"/>
<evidence type="ECO:0000313" key="2">
    <source>
        <dbReference type="Proteomes" id="UP000283269"/>
    </source>
</evidence>
<reference evidence="1 2" key="1">
    <citation type="journal article" date="2018" name="Evol. Lett.">
        <title>Horizontal gene cluster transfer increased hallucinogenic mushroom diversity.</title>
        <authorList>
            <person name="Reynolds H.T."/>
            <person name="Vijayakumar V."/>
            <person name="Gluck-Thaler E."/>
            <person name="Korotkin H.B."/>
            <person name="Matheny P.B."/>
            <person name="Slot J.C."/>
        </authorList>
    </citation>
    <scope>NUCLEOTIDE SEQUENCE [LARGE SCALE GENOMIC DNA]</scope>
    <source>
        <strain evidence="1 2">2631</strain>
    </source>
</reference>
<gene>
    <name evidence="1" type="ORF">CVT25_006738</name>
</gene>
<accession>A0A409XU37</accession>
<keyword evidence="2" id="KW-1185">Reference proteome</keyword>
<organism evidence="1 2">
    <name type="scientific">Psilocybe cyanescens</name>
    <dbReference type="NCBI Taxonomy" id="93625"/>
    <lineage>
        <taxon>Eukaryota</taxon>
        <taxon>Fungi</taxon>
        <taxon>Dikarya</taxon>
        <taxon>Basidiomycota</taxon>
        <taxon>Agaricomycotina</taxon>
        <taxon>Agaricomycetes</taxon>
        <taxon>Agaricomycetidae</taxon>
        <taxon>Agaricales</taxon>
        <taxon>Agaricineae</taxon>
        <taxon>Strophariaceae</taxon>
        <taxon>Psilocybe</taxon>
    </lineage>
</organism>
<name>A0A409XU37_PSICY</name>
<evidence type="ECO:0000313" key="1">
    <source>
        <dbReference type="EMBL" id="PPQ94248.1"/>
    </source>
</evidence>
<dbReference type="InParanoid" id="A0A409XU37"/>
<dbReference type="Proteomes" id="UP000283269">
    <property type="component" value="Unassembled WGS sequence"/>
</dbReference>